<feature type="domain" description="Major facilitator superfamily (MFS) profile" evidence="7">
    <location>
        <begin position="25"/>
        <end position="145"/>
    </location>
</feature>
<feature type="transmembrane region" description="Helical" evidence="6">
    <location>
        <begin position="42"/>
        <end position="70"/>
    </location>
</feature>
<evidence type="ECO:0000256" key="2">
    <source>
        <dbReference type="ARBA" id="ARBA00022448"/>
    </source>
</evidence>
<feature type="transmembrane region" description="Helical" evidence="6">
    <location>
        <begin position="91"/>
        <end position="109"/>
    </location>
</feature>
<sequence length="145" mass="14766">METTADTTSVQQEKAPPGNPFGAAFVTPLYMGAVLNPINSSVIAPALVAIAAAMHTSVGGTAILISSLYLTSAIAQPAAGRLAEEFGPRRVFFAGIFLVLAGGILGAVARDMPLLVAARVLIGAGTSTGYPSAMLLIRRRARDAG</sequence>
<dbReference type="PANTHER" id="PTHR23501:SF191">
    <property type="entry name" value="VACUOLAR BASIC AMINO ACID TRANSPORTER 4"/>
    <property type="match status" value="1"/>
</dbReference>
<organism evidence="8 9">
    <name type="scientific">Streptomyces hyaluromycini</name>
    <dbReference type="NCBI Taxonomy" id="1377993"/>
    <lineage>
        <taxon>Bacteria</taxon>
        <taxon>Bacillati</taxon>
        <taxon>Actinomycetota</taxon>
        <taxon>Actinomycetes</taxon>
        <taxon>Kitasatosporales</taxon>
        <taxon>Streptomycetaceae</taxon>
        <taxon>Streptomyces</taxon>
    </lineage>
</organism>
<proteinExistence type="predicted"/>
<reference evidence="8 9" key="1">
    <citation type="submission" date="2024-06" db="EMBL/GenBank/DDBJ databases">
        <title>The Natural Products Discovery Center: Release of the First 8490 Sequenced Strains for Exploring Actinobacteria Biosynthetic Diversity.</title>
        <authorList>
            <person name="Kalkreuter E."/>
            <person name="Kautsar S.A."/>
            <person name="Yang D."/>
            <person name="Bader C.D."/>
            <person name="Teijaro C.N."/>
            <person name="Fluegel L."/>
            <person name="Davis C.M."/>
            <person name="Simpson J.R."/>
            <person name="Lauterbach L."/>
            <person name="Steele A.D."/>
            <person name="Gui C."/>
            <person name="Meng S."/>
            <person name="Li G."/>
            <person name="Viehrig K."/>
            <person name="Ye F."/>
            <person name="Su P."/>
            <person name="Kiefer A.F."/>
            <person name="Nichols A."/>
            <person name="Cepeda A.J."/>
            <person name="Yan W."/>
            <person name="Fan B."/>
            <person name="Jiang Y."/>
            <person name="Adhikari A."/>
            <person name="Zheng C.-J."/>
            <person name="Schuster L."/>
            <person name="Cowan T.M."/>
            <person name="Smanski M.J."/>
            <person name="Chevrette M.G."/>
            <person name="De Carvalho L.P.S."/>
            <person name="Shen B."/>
        </authorList>
    </citation>
    <scope>NUCLEOTIDE SEQUENCE [LARGE SCALE GENOMIC DNA]</scope>
    <source>
        <strain evidence="8 9">NPDC000234</strain>
    </source>
</reference>
<protein>
    <submittedName>
        <fullName evidence="8">MFS transporter</fullName>
    </submittedName>
</protein>
<evidence type="ECO:0000256" key="1">
    <source>
        <dbReference type="ARBA" id="ARBA00004429"/>
    </source>
</evidence>
<keyword evidence="5 6" id="KW-0472">Membrane</keyword>
<keyword evidence="3 6" id="KW-0812">Transmembrane</keyword>
<dbReference type="EMBL" id="JBEPEK010000921">
    <property type="protein sequence ID" value="MER7187805.1"/>
    <property type="molecule type" value="Genomic_DNA"/>
</dbReference>
<dbReference type="Pfam" id="PF07690">
    <property type="entry name" value="MFS_1"/>
    <property type="match status" value="1"/>
</dbReference>
<evidence type="ECO:0000313" key="9">
    <source>
        <dbReference type="Proteomes" id="UP001474181"/>
    </source>
</evidence>
<gene>
    <name evidence="8" type="ORF">ABT404_51540</name>
</gene>
<dbReference type="SUPFAM" id="SSF103473">
    <property type="entry name" value="MFS general substrate transporter"/>
    <property type="match status" value="1"/>
</dbReference>
<evidence type="ECO:0000256" key="3">
    <source>
        <dbReference type="ARBA" id="ARBA00022692"/>
    </source>
</evidence>
<keyword evidence="4 6" id="KW-1133">Transmembrane helix</keyword>
<keyword evidence="9" id="KW-1185">Reference proteome</keyword>
<feature type="transmembrane region" description="Helical" evidence="6">
    <location>
        <begin position="115"/>
        <end position="137"/>
    </location>
</feature>
<dbReference type="Proteomes" id="UP001474181">
    <property type="component" value="Unassembled WGS sequence"/>
</dbReference>
<dbReference type="Gene3D" id="1.20.1720.10">
    <property type="entry name" value="Multidrug resistance protein D"/>
    <property type="match status" value="1"/>
</dbReference>
<dbReference type="PROSITE" id="PS50850">
    <property type="entry name" value="MFS"/>
    <property type="match status" value="1"/>
</dbReference>
<evidence type="ECO:0000256" key="6">
    <source>
        <dbReference type="SAM" id="Phobius"/>
    </source>
</evidence>
<comment type="caution">
    <text evidence="8">The sequence shown here is derived from an EMBL/GenBank/DDBJ whole genome shotgun (WGS) entry which is preliminary data.</text>
</comment>
<evidence type="ECO:0000256" key="4">
    <source>
        <dbReference type="ARBA" id="ARBA00022989"/>
    </source>
</evidence>
<dbReference type="InterPro" id="IPR020846">
    <property type="entry name" value="MFS_dom"/>
</dbReference>
<accession>A0ABV1XFI0</accession>
<evidence type="ECO:0000256" key="5">
    <source>
        <dbReference type="ARBA" id="ARBA00023136"/>
    </source>
</evidence>
<comment type="subcellular location">
    <subcellularLocation>
        <location evidence="1">Cell inner membrane</location>
        <topology evidence="1">Multi-pass membrane protein</topology>
    </subcellularLocation>
</comment>
<feature type="non-terminal residue" evidence="8">
    <location>
        <position position="145"/>
    </location>
</feature>
<dbReference type="InterPro" id="IPR036259">
    <property type="entry name" value="MFS_trans_sf"/>
</dbReference>
<dbReference type="PANTHER" id="PTHR23501">
    <property type="entry name" value="MAJOR FACILITATOR SUPERFAMILY"/>
    <property type="match status" value="1"/>
</dbReference>
<dbReference type="InterPro" id="IPR011701">
    <property type="entry name" value="MFS"/>
</dbReference>
<keyword evidence="2" id="KW-0813">Transport</keyword>
<dbReference type="RefSeq" id="WP_350792479.1">
    <property type="nucleotide sequence ID" value="NZ_JBEPEK010000921.1"/>
</dbReference>
<evidence type="ECO:0000259" key="7">
    <source>
        <dbReference type="PROSITE" id="PS50850"/>
    </source>
</evidence>
<name>A0ABV1XFI0_9ACTN</name>
<evidence type="ECO:0000313" key="8">
    <source>
        <dbReference type="EMBL" id="MER7187805.1"/>
    </source>
</evidence>